<dbReference type="AlphaFoldDB" id="A0A9W4QZA6"/>
<dbReference type="InterPro" id="IPR021250">
    <property type="entry name" value="DUF2789"/>
</dbReference>
<keyword evidence="2" id="KW-1185">Reference proteome</keyword>
<dbReference type="Pfam" id="PF10982">
    <property type="entry name" value="DUF2789"/>
    <property type="match status" value="1"/>
</dbReference>
<protein>
    <recommendedName>
        <fullName evidence="3">DUF2789 domain-containing protein</fullName>
    </recommendedName>
</protein>
<dbReference type="InterPro" id="IPR038086">
    <property type="entry name" value="DUF2789_sf"/>
</dbReference>
<accession>A0A9W4QZA6</accession>
<name>A0A9W4QZA6_PSEHA</name>
<evidence type="ECO:0008006" key="3">
    <source>
        <dbReference type="Google" id="ProtNLM"/>
    </source>
</evidence>
<dbReference type="Gene3D" id="1.10.10.1130">
    <property type="entry name" value="Uncharacterised protein PF10982, DUF2789"/>
    <property type="match status" value="1"/>
</dbReference>
<dbReference type="Proteomes" id="UP001152447">
    <property type="component" value="Unassembled WGS sequence"/>
</dbReference>
<comment type="caution">
    <text evidence="1">The sequence shown here is derived from an EMBL/GenBank/DDBJ whole genome shotgun (WGS) entry which is preliminary data.</text>
</comment>
<organism evidence="1 2">
    <name type="scientific">Pseudoalteromonas haloplanktis</name>
    <name type="common">Alteromonas haloplanktis</name>
    <dbReference type="NCBI Taxonomy" id="228"/>
    <lineage>
        <taxon>Bacteria</taxon>
        <taxon>Pseudomonadati</taxon>
        <taxon>Pseudomonadota</taxon>
        <taxon>Gammaproteobacteria</taxon>
        <taxon>Alteromonadales</taxon>
        <taxon>Pseudoalteromonadaceae</taxon>
        <taxon>Pseudoalteromonas</taxon>
    </lineage>
</organism>
<gene>
    <name evidence="1" type="ORF">PSEHALCIP103_02192</name>
</gene>
<reference evidence="1" key="1">
    <citation type="submission" date="2022-07" db="EMBL/GenBank/DDBJ databases">
        <authorList>
            <person name="Criscuolo A."/>
        </authorList>
    </citation>
    <scope>NUCLEOTIDE SEQUENCE</scope>
    <source>
        <strain evidence="1">CIP103197</strain>
    </source>
</reference>
<dbReference type="EMBL" id="CAMAPB010000030">
    <property type="protein sequence ID" value="CAH9060039.1"/>
    <property type="molecule type" value="Genomic_DNA"/>
</dbReference>
<evidence type="ECO:0000313" key="1">
    <source>
        <dbReference type="EMBL" id="CAH9060039.1"/>
    </source>
</evidence>
<proteinExistence type="predicted"/>
<evidence type="ECO:0000313" key="2">
    <source>
        <dbReference type="Proteomes" id="UP001152447"/>
    </source>
</evidence>
<sequence length="78" mass="8758">MDTTKHDINTLFAQLGLPNTEAEIDAFIASHAISDTTLLQDAPFWDEAQQHFIAESLAVDGDWSEVIDELDSRLRQNN</sequence>
<dbReference type="RefSeq" id="WP_013465367.1">
    <property type="nucleotide sequence ID" value="NZ_CAMAPB010000030.1"/>
</dbReference>
<dbReference type="GeneID" id="99694800"/>